<reference evidence="2 3" key="1">
    <citation type="submission" date="2023-08" db="EMBL/GenBank/DDBJ databases">
        <title>Functional and genomic diversity of the sorghum phyllosphere microbiome.</title>
        <authorList>
            <person name="Shade A."/>
        </authorList>
    </citation>
    <scope>NUCLEOTIDE SEQUENCE [LARGE SCALE GENOMIC DNA]</scope>
    <source>
        <strain evidence="2 3">SORGH_AS_0919</strain>
    </source>
</reference>
<dbReference type="RefSeq" id="WP_023950510.1">
    <property type="nucleotide sequence ID" value="NZ_CP018134.1"/>
</dbReference>
<dbReference type="Proteomes" id="UP001260188">
    <property type="component" value="Unassembled WGS sequence"/>
</dbReference>
<gene>
    <name evidence="2" type="ORF">QE367_000730</name>
</gene>
<feature type="transmembrane region" description="Helical" evidence="1">
    <location>
        <begin position="61"/>
        <end position="80"/>
    </location>
</feature>
<feature type="transmembrane region" description="Helical" evidence="1">
    <location>
        <begin position="32"/>
        <end position="54"/>
    </location>
</feature>
<feature type="transmembrane region" description="Helical" evidence="1">
    <location>
        <begin position="100"/>
        <end position="123"/>
    </location>
</feature>
<keyword evidence="1" id="KW-1133">Transmembrane helix</keyword>
<evidence type="ECO:0000256" key="1">
    <source>
        <dbReference type="SAM" id="Phobius"/>
    </source>
</evidence>
<proteinExistence type="predicted"/>
<evidence type="ECO:0008006" key="4">
    <source>
        <dbReference type="Google" id="ProtNLM"/>
    </source>
</evidence>
<protein>
    <recommendedName>
        <fullName evidence="4">Histidinol dehydrogenase</fullName>
    </recommendedName>
</protein>
<dbReference type="EMBL" id="JAVIZA010000001">
    <property type="protein sequence ID" value="MDR6166526.1"/>
    <property type="molecule type" value="Genomic_DNA"/>
</dbReference>
<accession>A0ABU1HY12</accession>
<organism evidence="2 3">
    <name type="scientific">Microbacterium paludicola</name>
    <dbReference type="NCBI Taxonomy" id="300019"/>
    <lineage>
        <taxon>Bacteria</taxon>
        <taxon>Bacillati</taxon>
        <taxon>Actinomycetota</taxon>
        <taxon>Actinomycetes</taxon>
        <taxon>Micrococcales</taxon>
        <taxon>Microbacteriaceae</taxon>
        <taxon>Microbacterium</taxon>
    </lineage>
</organism>
<name>A0ABU1HY12_9MICO</name>
<keyword evidence="1" id="KW-0812">Transmembrane</keyword>
<evidence type="ECO:0000313" key="2">
    <source>
        <dbReference type="EMBL" id="MDR6166526.1"/>
    </source>
</evidence>
<evidence type="ECO:0000313" key="3">
    <source>
        <dbReference type="Proteomes" id="UP001260188"/>
    </source>
</evidence>
<comment type="caution">
    <text evidence="2">The sequence shown here is derived from an EMBL/GenBank/DDBJ whole genome shotgun (WGS) entry which is preliminary data.</text>
</comment>
<keyword evidence="1" id="KW-0472">Membrane</keyword>
<sequence length="133" mass="13328">MNQTWSRAAGWLVAAIAGGVYGVAGTITQAYVWGALPVGLIVAISGITALVAGLRLLTSDRWTALACGLGALVATVVFSGRGPGGSVVVPAPPDGQLSTGLIWTFAVPIMVAIVVGWPSFAGVRAAAAPDRTN</sequence>
<keyword evidence="3" id="KW-1185">Reference proteome</keyword>